<dbReference type="Gene3D" id="1.20.1280.50">
    <property type="match status" value="1"/>
</dbReference>
<dbReference type="InterPro" id="IPR001810">
    <property type="entry name" value="F-box_dom"/>
</dbReference>
<dbReference type="PROSITE" id="PS00678">
    <property type="entry name" value="WD_REPEATS_1"/>
    <property type="match status" value="5"/>
</dbReference>
<accession>A0AAN9BCE0</accession>
<feature type="repeat" description="WD" evidence="3">
    <location>
        <begin position="603"/>
        <end position="635"/>
    </location>
</feature>
<dbReference type="PROSITE" id="PS50181">
    <property type="entry name" value="FBOX"/>
    <property type="match status" value="1"/>
</dbReference>
<evidence type="ECO:0000256" key="4">
    <source>
        <dbReference type="SAM" id="MobiDB-lite"/>
    </source>
</evidence>
<dbReference type="PANTHER" id="PTHR44436">
    <property type="entry name" value="F-BOX/WD REPEAT-CONTAINING PROTEIN 2"/>
    <property type="match status" value="1"/>
</dbReference>
<dbReference type="Pfam" id="PF00400">
    <property type="entry name" value="WD40"/>
    <property type="match status" value="6"/>
</dbReference>
<evidence type="ECO:0000256" key="3">
    <source>
        <dbReference type="PROSITE-ProRule" id="PRU00221"/>
    </source>
</evidence>
<dbReference type="InterPro" id="IPR019775">
    <property type="entry name" value="WD40_repeat_CS"/>
</dbReference>
<dbReference type="PROSITE" id="PS50082">
    <property type="entry name" value="WD_REPEATS_2"/>
    <property type="match status" value="7"/>
</dbReference>
<dbReference type="InterPro" id="IPR036322">
    <property type="entry name" value="WD40_repeat_dom_sf"/>
</dbReference>
<dbReference type="AlphaFoldDB" id="A0AAN9BCE0"/>
<feature type="repeat" description="WD" evidence="3">
    <location>
        <begin position="563"/>
        <end position="602"/>
    </location>
</feature>
<dbReference type="SMART" id="SM00256">
    <property type="entry name" value="FBOX"/>
    <property type="match status" value="1"/>
</dbReference>
<feature type="repeat" description="WD" evidence="3">
    <location>
        <begin position="727"/>
        <end position="761"/>
    </location>
</feature>
<dbReference type="SUPFAM" id="SSF50978">
    <property type="entry name" value="WD40 repeat-like"/>
    <property type="match status" value="1"/>
</dbReference>
<feature type="domain" description="F-box" evidence="5">
    <location>
        <begin position="376"/>
        <end position="422"/>
    </location>
</feature>
<keyword evidence="7" id="KW-1185">Reference proteome</keyword>
<proteinExistence type="predicted"/>
<reference evidence="6 7" key="1">
    <citation type="submission" date="2024-02" db="EMBL/GenBank/DDBJ databases">
        <title>Chromosome-scale genome assembly of the rough periwinkle Littorina saxatilis.</title>
        <authorList>
            <person name="De Jode A."/>
            <person name="Faria R."/>
            <person name="Formenti G."/>
            <person name="Sims Y."/>
            <person name="Smith T.P."/>
            <person name="Tracey A."/>
            <person name="Wood J.M.D."/>
            <person name="Zagrodzka Z.B."/>
            <person name="Johannesson K."/>
            <person name="Butlin R.K."/>
            <person name="Leder E.H."/>
        </authorList>
    </citation>
    <scope>NUCLEOTIDE SEQUENCE [LARGE SCALE GENOMIC DNA]</scope>
    <source>
        <strain evidence="6">Snail1</strain>
        <tissue evidence="6">Muscle</tissue>
    </source>
</reference>
<protein>
    <recommendedName>
        <fullName evidence="5">F-box domain-containing protein</fullName>
    </recommendedName>
</protein>
<evidence type="ECO:0000259" key="5">
    <source>
        <dbReference type="PROSITE" id="PS50181"/>
    </source>
</evidence>
<dbReference type="Pfam" id="PF12937">
    <property type="entry name" value="F-box-like"/>
    <property type="match status" value="1"/>
</dbReference>
<dbReference type="SUPFAM" id="SSF81383">
    <property type="entry name" value="F-box domain"/>
    <property type="match status" value="1"/>
</dbReference>
<dbReference type="PROSITE" id="PS50294">
    <property type="entry name" value="WD_REPEATS_REGION"/>
    <property type="match status" value="6"/>
</dbReference>
<keyword evidence="2" id="KW-0677">Repeat</keyword>
<dbReference type="InterPro" id="IPR020472">
    <property type="entry name" value="WD40_PAC1"/>
</dbReference>
<feature type="compositionally biased region" description="Gly residues" evidence="4">
    <location>
        <begin position="64"/>
        <end position="75"/>
    </location>
</feature>
<feature type="repeat" description="WD" evidence="3">
    <location>
        <begin position="687"/>
        <end position="726"/>
    </location>
</feature>
<keyword evidence="1 3" id="KW-0853">WD repeat</keyword>
<evidence type="ECO:0000313" key="6">
    <source>
        <dbReference type="EMBL" id="KAK7102599.1"/>
    </source>
</evidence>
<feature type="repeat" description="WD" evidence="3">
    <location>
        <begin position="517"/>
        <end position="556"/>
    </location>
</feature>
<dbReference type="PRINTS" id="PR00320">
    <property type="entry name" value="GPROTEINBRPT"/>
</dbReference>
<name>A0AAN9BCE0_9CAEN</name>
<evidence type="ECO:0000313" key="7">
    <source>
        <dbReference type="Proteomes" id="UP001374579"/>
    </source>
</evidence>
<feature type="repeat" description="WD" evidence="3">
    <location>
        <begin position="642"/>
        <end position="681"/>
    </location>
</feature>
<sequence length="761" mass="84879">MSEQDLFRLLGLSLSSPSASDLSEGVSDMSLSTSPGSDCPHNSRTVAPLVNGKTTNSSSEDVGRGTGIKDAGGGDGGEDSSGSKPRRKLVARQLSSNPYLASSSSMEDHNPLTPAASFAFGENNRYEEPPLPLRSSSYPATGEYLENLENLAHHQRHHQQYNQIHNLSHHSNQPPLNHDQYYSNVVNGNIHDYTSYPPPPARPPCEAVRTTPAEVVPHDMSSLPRSVNSWGHFSKSSYNRYKYRRSDYSSDSDEDGAHSSPSQLPHKVNSVPIPESVPHSHTCLSEFQHVAASNNCNHKKSATDSKKDHNHFSEGVKPNVFKDRFATMKRWFSDCSHEQKNIVLKGLLSVCDLPQLHLLSVRMEANLHRGCPPNCQDFLTWLPTPLAAKIMTYLDPVSLCRAAQVCKLWQQLAEELSLWRCFCCRAKWRLSKAAEHKQVISFMSSEGSIQWKRVFAERFRLRNNWLAGRCTVRTFEGHTQGISCVQFDDNRIVSGSSDKTIKVWNIRTNAKWSVQTLVGHSGTVRCLHLEGNRLVSGSSDKSIKVWDLSTQDSWSSIACKVTMIGHRETVRCLQVDDDKVISGSYDMTLKVWDLRSGQCRKTLAGHQAAVLCVHFNDTKIVSGSADNTIKLWNYEGQCTRTLAGHQDAVTCLQFDSTRIVSGSLDCNIKFWDIVTGDCINTIDWKAAEGHTGVIRFLQADSWRVVSAADDKTLKVWSLETGERLVTLRNHSDGVTCLQFNDFIIVSGSYDKTVKLWDFSCC</sequence>
<dbReference type="FunFam" id="2.130.10.10:FF:000715">
    <property type="entry name" value="F-box protein MET30"/>
    <property type="match status" value="1"/>
</dbReference>
<feature type="compositionally biased region" description="Low complexity" evidence="4">
    <location>
        <begin position="13"/>
        <end position="23"/>
    </location>
</feature>
<dbReference type="EMBL" id="JBAMIC010000010">
    <property type="protein sequence ID" value="KAK7102599.1"/>
    <property type="molecule type" value="Genomic_DNA"/>
</dbReference>
<feature type="region of interest" description="Disordered" evidence="4">
    <location>
        <begin position="246"/>
        <end position="275"/>
    </location>
</feature>
<dbReference type="Gene3D" id="2.130.10.10">
    <property type="entry name" value="YVTN repeat-like/Quinoprotein amine dehydrogenase"/>
    <property type="match status" value="3"/>
</dbReference>
<dbReference type="PANTHER" id="PTHR44436:SF1">
    <property type="entry name" value="F-BOX_WD REPEAT-CONTAINING PROTEIN 2"/>
    <property type="match status" value="1"/>
</dbReference>
<dbReference type="InterPro" id="IPR036047">
    <property type="entry name" value="F-box-like_dom_sf"/>
</dbReference>
<dbReference type="InterPro" id="IPR001680">
    <property type="entry name" value="WD40_rpt"/>
</dbReference>
<feature type="repeat" description="WD" evidence="3">
    <location>
        <begin position="475"/>
        <end position="514"/>
    </location>
</feature>
<organism evidence="6 7">
    <name type="scientific">Littorina saxatilis</name>
    <dbReference type="NCBI Taxonomy" id="31220"/>
    <lineage>
        <taxon>Eukaryota</taxon>
        <taxon>Metazoa</taxon>
        <taxon>Spiralia</taxon>
        <taxon>Lophotrochozoa</taxon>
        <taxon>Mollusca</taxon>
        <taxon>Gastropoda</taxon>
        <taxon>Caenogastropoda</taxon>
        <taxon>Littorinimorpha</taxon>
        <taxon>Littorinoidea</taxon>
        <taxon>Littorinidae</taxon>
        <taxon>Littorina</taxon>
    </lineage>
</organism>
<dbReference type="FunFam" id="2.130.10.10:FF:001203">
    <property type="entry name" value="F-box/WD repeat-containing protein 1A"/>
    <property type="match status" value="2"/>
</dbReference>
<evidence type="ECO:0000256" key="2">
    <source>
        <dbReference type="ARBA" id="ARBA00022737"/>
    </source>
</evidence>
<dbReference type="InterPro" id="IPR015943">
    <property type="entry name" value="WD40/YVTN_repeat-like_dom_sf"/>
</dbReference>
<dbReference type="SMART" id="SM00320">
    <property type="entry name" value="WD40"/>
    <property type="match status" value="7"/>
</dbReference>
<gene>
    <name evidence="6" type="ORF">V1264_020795</name>
</gene>
<dbReference type="Proteomes" id="UP001374579">
    <property type="component" value="Unassembled WGS sequence"/>
</dbReference>
<comment type="caution">
    <text evidence="6">The sequence shown here is derived from an EMBL/GenBank/DDBJ whole genome shotgun (WGS) entry which is preliminary data.</text>
</comment>
<dbReference type="CDD" id="cd00200">
    <property type="entry name" value="WD40"/>
    <property type="match status" value="1"/>
</dbReference>
<dbReference type="InterPro" id="IPR042627">
    <property type="entry name" value="FBXW2"/>
</dbReference>
<feature type="compositionally biased region" description="Polar residues" evidence="4">
    <location>
        <begin position="29"/>
        <end position="45"/>
    </location>
</feature>
<feature type="region of interest" description="Disordered" evidence="4">
    <location>
        <begin position="13"/>
        <end position="86"/>
    </location>
</feature>
<evidence type="ECO:0000256" key="1">
    <source>
        <dbReference type="ARBA" id="ARBA00022574"/>
    </source>
</evidence>